<dbReference type="EMBL" id="AKCV02000025">
    <property type="protein sequence ID" value="TMS57294.1"/>
    <property type="molecule type" value="Genomic_DNA"/>
</dbReference>
<protein>
    <submittedName>
        <fullName evidence="1">SCP2 domain-containing protein</fullName>
    </submittedName>
</protein>
<reference evidence="1" key="1">
    <citation type="submission" date="2019-05" db="EMBL/GenBank/DDBJ databases">
        <title>Revised genome assembly of Burkholderiaceae (previously Ralstonia) sp. PBA.</title>
        <authorList>
            <person name="Gan H.M."/>
        </authorList>
    </citation>
    <scope>NUCLEOTIDE SEQUENCE</scope>
    <source>
        <strain evidence="1">PBA</strain>
    </source>
</reference>
<comment type="caution">
    <text evidence="1">The sequence shown here is derived from an EMBL/GenBank/DDBJ whole genome shotgun (WGS) entry which is preliminary data.</text>
</comment>
<gene>
    <name evidence="1" type="ORF">MW7_015245</name>
</gene>
<evidence type="ECO:0000313" key="2">
    <source>
        <dbReference type="Proteomes" id="UP000004277"/>
    </source>
</evidence>
<name>A0ACD3SM82_9BURK</name>
<evidence type="ECO:0000313" key="1">
    <source>
        <dbReference type="EMBL" id="TMS57294.1"/>
    </source>
</evidence>
<dbReference type="Proteomes" id="UP000004277">
    <property type="component" value="Unassembled WGS sequence"/>
</dbReference>
<sequence length="237" mass="24887">MTAFASASSAASSAPDPAAASGAGLDARAGGLLAAALNHLLSQEPWAANSLRGFAGRTVRFDLAPLQINLLIMPDGQVSRAPPDAEAAVTVAVPLSAMPAMAADYANAGQAGVMKHVRLEGDAELANTVSQLVRHLRWEVAEDLSRVVGDVAAQRMVSGAVRLHGHALQTLRGLRDSVVEYLTDERPTLVRPAELERLSSDVTDLRNALARFEKRLERLERTGPAGRSPISSQSGSA</sequence>
<organism evidence="1 2">
    <name type="scientific">Imbroritus primus</name>
    <dbReference type="NCBI Taxonomy" id="3058603"/>
    <lineage>
        <taxon>Bacteria</taxon>
        <taxon>Pseudomonadati</taxon>
        <taxon>Pseudomonadota</taxon>
        <taxon>Betaproteobacteria</taxon>
        <taxon>Burkholderiales</taxon>
        <taxon>Burkholderiaceae</taxon>
        <taxon>Imbroritus</taxon>
    </lineage>
</organism>
<accession>A0ACD3SM82</accession>
<keyword evidence="2" id="KW-1185">Reference proteome</keyword>
<proteinExistence type="predicted"/>